<organism evidence="1 2">
    <name type="scientific">Aldrovandia affinis</name>
    <dbReference type="NCBI Taxonomy" id="143900"/>
    <lineage>
        <taxon>Eukaryota</taxon>
        <taxon>Metazoa</taxon>
        <taxon>Chordata</taxon>
        <taxon>Craniata</taxon>
        <taxon>Vertebrata</taxon>
        <taxon>Euteleostomi</taxon>
        <taxon>Actinopterygii</taxon>
        <taxon>Neopterygii</taxon>
        <taxon>Teleostei</taxon>
        <taxon>Notacanthiformes</taxon>
        <taxon>Halosauridae</taxon>
        <taxon>Aldrovandia</taxon>
    </lineage>
</organism>
<dbReference type="Proteomes" id="UP001221898">
    <property type="component" value="Unassembled WGS sequence"/>
</dbReference>
<accession>A0AAD7SFM0</accession>
<dbReference type="EMBL" id="JAINUG010000068">
    <property type="protein sequence ID" value="KAJ8401686.1"/>
    <property type="molecule type" value="Genomic_DNA"/>
</dbReference>
<proteinExistence type="predicted"/>
<reference evidence="1" key="1">
    <citation type="journal article" date="2023" name="Science">
        <title>Genome structures resolve the early diversification of teleost fishes.</title>
        <authorList>
            <person name="Parey E."/>
            <person name="Louis A."/>
            <person name="Montfort J."/>
            <person name="Bouchez O."/>
            <person name="Roques C."/>
            <person name="Iampietro C."/>
            <person name="Lluch J."/>
            <person name="Castinel A."/>
            <person name="Donnadieu C."/>
            <person name="Desvignes T."/>
            <person name="Floi Bucao C."/>
            <person name="Jouanno E."/>
            <person name="Wen M."/>
            <person name="Mejri S."/>
            <person name="Dirks R."/>
            <person name="Jansen H."/>
            <person name="Henkel C."/>
            <person name="Chen W.J."/>
            <person name="Zahm M."/>
            <person name="Cabau C."/>
            <person name="Klopp C."/>
            <person name="Thompson A.W."/>
            <person name="Robinson-Rechavi M."/>
            <person name="Braasch I."/>
            <person name="Lecointre G."/>
            <person name="Bobe J."/>
            <person name="Postlethwait J.H."/>
            <person name="Berthelot C."/>
            <person name="Roest Crollius H."/>
            <person name="Guiguen Y."/>
        </authorList>
    </citation>
    <scope>NUCLEOTIDE SEQUENCE</scope>
    <source>
        <strain evidence="1">NC1722</strain>
    </source>
</reference>
<dbReference type="PANTHER" id="PTHR47018:SF4">
    <property type="match status" value="1"/>
</dbReference>
<sequence length="292" mass="33497">MVCFMGFLHVEMMTQECGGKLLAGSGWDRMFSLANIFNTGVAASLLCGKHVKRTRYAYQLTLAWLHVLKEQAYDEYCREGYGPHETMEMWENRLNSNAPTVCYWMTVRDYLVINCRFIRGPLVGDWPLTLNACEDLCPWLFAFGHTNYARWMPVFLKDMATLPDTHPSVHEAFMEGKFVVQRGDKKFSLMALDQSQEHSIKFLKEDSGSKGSMVSMRRRRSSSSQNLKSYGPLMSLRVPVSLPQATRKVWSIQSPQLLNRRSSSIISKLYVILSRMIKLSIPSKKWVQISSP</sequence>
<protein>
    <submittedName>
        <fullName evidence="1">Uncharacterized protein</fullName>
    </submittedName>
</protein>
<evidence type="ECO:0000313" key="2">
    <source>
        <dbReference type="Proteomes" id="UP001221898"/>
    </source>
</evidence>
<dbReference type="PANTHER" id="PTHR47018">
    <property type="entry name" value="CXC DOMAIN-CONTAINING PROTEIN-RELATED"/>
    <property type="match status" value="1"/>
</dbReference>
<keyword evidence="2" id="KW-1185">Reference proteome</keyword>
<comment type="caution">
    <text evidence="1">The sequence shown here is derived from an EMBL/GenBank/DDBJ whole genome shotgun (WGS) entry which is preliminary data.</text>
</comment>
<evidence type="ECO:0000313" key="1">
    <source>
        <dbReference type="EMBL" id="KAJ8401686.1"/>
    </source>
</evidence>
<dbReference type="AlphaFoldDB" id="A0AAD7SFM0"/>
<gene>
    <name evidence="1" type="ORF">AAFF_G00376570</name>
</gene>
<name>A0AAD7SFM0_9TELE</name>